<dbReference type="EMBL" id="JABEQO010000003">
    <property type="protein sequence ID" value="MBB2163630.1"/>
    <property type="molecule type" value="Genomic_DNA"/>
</dbReference>
<organism evidence="4 5">
    <name type="scientific">Gluconacetobacter dulcium</name>
    <dbReference type="NCBI Taxonomy" id="2729096"/>
    <lineage>
        <taxon>Bacteria</taxon>
        <taxon>Pseudomonadati</taxon>
        <taxon>Pseudomonadota</taxon>
        <taxon>Alphaproteobacteria</taxon>
        <taxon>Acetobacterales</taxon>
        <taxon>Acetobacteraceae</taxon>
        <taxon>Gluconacetobacter</taxon>
    </lineage>
</organism>
<dbReference type="AlphaFoldDB" id="A0A7W4K0W4"/>
<dbReference type="Proteomes" id="UP000530320">
    <property type="component" value="Unassembled WGS sequence"/>
</dbReference>
<dbReference type="Proteomes" id="UP000561077">
    <property type="component" value="Unassembled WGS sequence"/>
</dbReference>
<dbReference type="EMBL" id="JABEQP010000008">
    <property type="protein sequence ID" value="MBB2198335.1"/>
    <property type="molecule type" value="Genomic_DNA"/>
</dbReference>
<dbReference type="Pfam" id="PF12779">
    <property type="entry name" value="WXXGXW"/>
    <property type="match status" value="1"/>
</dbReference>
<evidence type="ECO:0000256" key="1">
    <source>
        <dbReference type="SAM" id="SignalP"/>
    </source>
</evidence>
<evidence type="ECO:0000313" key="7">
    <source>
        <dbReference type="Proteomes" id="UP000561077"/>
    </source>
</evidence>
<feature type="signal peptide" evidence="1">
    <location>
        <begin position="1"/>
        <end position="22"/>
    </location>
</feature>
<proteinExistence type="predicted"/>
<dbReference type="EMBL" id="JABEQN010000004">
    <property type="protein sequence ID" value="MBB2192956.1"/>
    <property type="molecule type" value="Genomic_DNA"/>
</dbReference>
<evidence type="ECO:0000313" key="6">
    <source>
        <dbReference type="Proteomes" id="UP000540490"/>
    </source>
</evidence>
<feature type="chain" id="PRO_5044661782" evidence="1">
    <location>
        <begin position="23"/>
        <end position="113"/>
    </location>
</feature>
<gene>
    <name evidence="3" type="ORF">HLH25_04730</name>
    <name evidence="2" type="ORF">HLH26_03580</name>
    <name evidence="4" type="ORF">HLH44_12870</name>
</gene>
<keyword evidence="6" id="KW-1185">Reference proteome</keyword>
<evidence type="ECO:0000313" key="3">
    <source>
        <dbReference type="EMBL" id="MBB2192956.1"/>
    </source>
</evidence>
<name>A0A7W4K0W4_9PROT</name>
<dbReference type="RefSeq" id="WP_182972981.1">
    <property type="nucleotide sequence ID" value="NZ_JABEQN010000004.1"/>
</dbReference>
<sequence length="113" mass="12586">MNRQIVRGALLALGVIAGGTMAVGDAAPAQAQAYRYGPVTPGWAPPPMPPPRAEMVPRPRPGWVWVGGGWDWVNGGYVWVPGRYVRRGRYAGWGPGRWMQRGPRWVWVRPGWR</sequence>
<evidence type="ECO:0000313" key="2">
    <source>
        <dbReference type="EMBL" id="MBB2163630.1"/>
    </source>
</evidence>
<dbReference type="InterPro" id="IPR024447">
    <property type="entry name" value="YXWGXW_rpt"/>
</dbReference>
<accession>A0A7W4K0W4</accession>
<comment type="caution">
    <text evidence="4">The sequence shown here is derived from an EMBL/GenBank/DDBJ whole genome shotgun (WGS) entry which is preliminary data.</text>
</comment>
<evidence type="ECO:0000313" key="5">
    <source>
        <dbReference type="Proteomes" id="UP000530320"/>
    </source>
</evidence>
<protein>
    <submittedName>
        <fullName evidence="4">BcpO-related WXXGXW repeat protein</fullName>
    </submittedName>
</protein>
<reference evidence="5 6" key="1">
    <citation type="submission" date="2020-04" db="EMBL/GenBank/DDBJ databases">
        <title>Description of novel Gluconacetobacter.</title>
        <authorList>
            <person name="Sombolestani A."/>
        </authorList>
    </citation>
    <scope>NUCLEOTIDE SEQUENCE [LARGE SCALE GENOMIC DNA]</scope>
    <source>
        <strain evidence="3 6">LMG 1728</strain>
        <strain evidence="2 7">LMG 1731</strain>
        <strain evidence="4 5">LMG 22058</strain>
    </source>
</reference>
<evidence type="ECO:0000313" key="4">
    <source>
        <dbReference type="EMBL" id="MBB2198335.1"/>
    </source>
</evidence>
<keyword evidence="1" id="KW-0732">Signal</keyword>
<dbReference type="Proteomes" id="UP000540490">
    <property type="component" value="Unassembled WGS sequence"/>
</dbReference>